<keyword evidence="4" id="KW-0378">Hydrolase</keyword>
<dbReference type="RefSeq" id="WP_346245713.1">
    <property type="nucleotide sequence ID" value="NZ_JBDIZK010000003.1"/>
</dbReference>
<name>A0ABV0B9F6_9SPHN</name>
<dbReference type="InterPro" id="IPR029058">
    <property type="entry name" value="AB_hydrolase_fold"/>
</dbReference>
<reference evidence="6 7" key="1">
    <citation type="submission" date="2024-05" db="EMBL/GenBank/DDBJ databases">
        <title>Sphingomonas sp. HF-S3 16S ribosomal RNA gene Genome sequencing and assembly.</title>
        <authorList>
            <person name="Lee H."/>
        </authorList>
    </citation>
    <scope>NUCLEOTIDE SEQUENCE [LARGE SCALE GENOMIC DNA]</scope>
    <source>
        <strain evidence="6 7">HF-S3</strain>
    </source>
</reference>
<dbReference type="Gene3D" id="3.40.50.1820">
    <property type="entry name" value="alpha/beta hydrolase"/>
    <property type="match status" value="1"/>
</dbReference>
<dbReference type="PANTHER" id="PTHR11802">
    <property type="entry name" value="SERINE PROTEASE FAMILY S10 SERINE CARBOXYPEPTIDASE"/>
    <property type="match status" value="1"/>
</dbReference>
<dbReference type="Proteomes" id="UP001427805">
    <property type="component" value="Unassembled WGS sequence"/>
</dbReference>
<organism evidence="6 7">
    <name type="scientific">Sphingomonas rustica</name>
    <dbReference type="NCBI Taxonomy" id="3103142"/>
    <lineage>
        <taxon>Bacteria</taxon>
        <taxon>Pseudomonadati</taxon>
        <taxon>Pseudomonadota</taxon>
        <taxon>Alphaproteobacteria</taxon>
        <taxon>Sphingomonadales</taxon>
        <taxon>Sphingomonadaceae</taxon>
        <taxon>Sphingomonas</taxon>
    </lineage>
</organism>
<evidence type="ECO:0000313" key="6">
    <source>
        <dbReference type="EMBL" id="MEN3746710.1"/>
    </source>
</evidence>
<dbReference type="PANTHER" id="PTHR11802:SF3">
    <property type="entry name" value="RETINOID-INDUCIBLE SERINE CARBOXYPEPTIDASE"/>
    <property type="match status" value="1"/>
</dbReference>
<keyword evidence="7" id="KW-1185">Reference proteome</keyword>
<evidence type="ECO:0000256" key="3">
    <source>
        <dbReference type="ARBA" id="ARBA00022729"/>
    </source>
</evidence>
<dbReference type="Pfam" id="PF00450">
    <property type="entry name" value="Peptidase_S10"/>
    <property type="match status" value="1"/>
</dbReference>
<dbReference type="SUPFAM" id="SSF53474">
    <property type="entry name" value="alpha/beta-Hydrolases"/>
    <property type="match status" value="1"/>
</dbReference>
<protein>
    <submittedName>
        <fullName evidence="6">Peptidase S10</fullName>
    </submittedName>
</protein>
<dbReference type="EMBL" id="JBDIZK010000003">
    <property type="protein sequence ID" value="MEN3746710.1"/>
    <property type="molecule type" value="Genomic_DNA"/>
</dbReference>
<dbReference type="InterPro" id="IPR001563">
    <property type="entry name" value="Peptidase_S10"/>
</dbReference>
<keyword evidence="5" id="KW-0325">Glycoprotein</keyword>
<keyword evidence="3" id="KW-0732">Signal</keyword>
<proteinExistence type="predicted"/>
<keyword evidence="2" id="KW-0645">Protease</keyword>
<evidence type="ECO:0000256" key="5">
    <source>
        <dbReference type="ARBA" id="ARBA00023180"/>
    </source>
</evidence>
<evidence type="ECO:0000313" key="7">
    <source>
        <dbReference type="Proteomes" id="UP001427805"/>
    </source>
</evidence>
<gene>
    <name evidence="6" type="ORF">TPR58_06000</name>
</gene>
<keyword evidence="1" id="KW-0121">Carboxypeptidase</keyword>
<evidence type="ECO:0000256" key="4">
    <source>
        <dbReference type="ARBA" id="ARBA00022801"/>
    </source>
</evidence>
<accession>A0ABV0B9F6</accession>
<comment type="caution">
    <text evidence="6">The sequence shown here is derived from an EMBL/GenBank/DDBJ whole genome shotgun (WGS) entry which is preliminary data.</text>
</comment>
<evidence type="ECO:0000256" key="1">
    <source>
        <dbReference type="ARBA" id="ARBA00022645"/>
    </source>
</evidence>
<evidence type="ECO:0000256" key="2">
    <source>
        <dbReference type="ARBA" id="ARBA00022670"/>
    </source>
</evidence>
<sequence>MAIDTKSGRGKFAARCQVVTSVGAIFQEMMMLRRVVVLIALSATLLQFSPAAAAAATDKLEQAAPVADQLKDFPAPRSIRRSGIIEGKRIDYVVTVGAIDLRDERGRMLGEVVYTAYTVPGSAIARPVTFAMNGGPGAASATLNLGALGPRRIEPGHTASGAPITVENQNSWLPFTDLVFIDPIGTGFSRSRVDEGETRKAFMTAKADVKYLSEVMYQWLARNDRMKSAKYMVGESYSGYRLPRIAYELQINGGIGFSGLALVSPYLDIPAMGEQDALSPLRYMAILPSLTASHWEEEGKSLTPEALAPVERYAQTEFLTDFFAGASDAAATDRLSAKVADYIGVNPFIVRRMDGRLSPTLALRERHRDEGVVSSGYDARAKALDPFPANESRDYFDPILSASAPYTAAITDFVMNEVGWRVDGHYRAHNYALYEIFENDTADTAVAELRKVMASDARLQVLISHGWNDTACPYFLSKLLIQQMPRNLVGDRLRLRVYPGGHMFYDRATSGAAWRDDALAMYRAGNGS</sequence>